<gene>
    <name evidence="2" type="ORF">EDC50_1567</name>
</gene>
<evidence type="ECO:0000313" key="2">
    <source>
        <dbReference type="EMBL" id="RPE79741.1"/>
    </source>
</evidence>
<sequence>MSLDPATLAALAEFPRRLEAHYAAIPAGYANWAPPSWAGVPSEPFTPIEQLCHVRDVEIDGYQRRFRRVLEEERPFLPGISETLPAERCYAEADAAEVLARFRAARAGTVALLAALDARQLARTAEFEDYGPVTLRALVHYLCSHDQQHLAGLQWLRGKIEAHAR</sequence>
<reference evidence="2 3" key="1">
    <citation type="submission" date="2018-11" db="EMBL/GenBank/DDBJ databases">
        <title>Genomic Encyclopedia of Type Strains, Phase IV (KMG-IV): sequencing the most valuable type-strain genomes for metagenomic binning, comparative biology and taxonomic classification.</title>
        <authorList>
            <person name="Goeker M."/>
        </authorList>
    </citation>
    <scope>NUCLEOTIDE SEQUENCE [LARGE SCALE GENOMIC DNA]</scope>
    <source>
        <strain evidence="2 3">DSM 25623</strain>
    </source>
</reference>
<organism evidence="2 3">
    <name type="scientific">Vulcaniibacterium tengchongense</name>
    <dbReference type="NCBI Taxonomy" id="1273429"/>
    <lineage>
        <taxon>Bacteria</taxon>
        <taxon>Pseudomonadati</taxon>
        <taxon>Pseudomonadota</taxon>
        <taxon>Gammaproteobacteria</taxon>
        <taxon>Lysobacterales</taxon>
        <taxon>Lysobacteraceae</taxon>
        <taxon>Vulcaniibacterium</taxon>
    </lineage>
</organism>
<dbReference type="Proteomes" id="UP000269708">
    <property type="component" value="Unassembled WGS sequence"/>
</dbReference>
<comment type="caution">
    <text evidence="2">The sequence shown here is derived from an EMBL/GenBank/DDBJ whole genome shotgun (WGS) entry which is preliminary data.</text>
</comment>
<dbReference type="AlphaFoldDB" id="A0A3N4VKF4"/>
<proteinExistence type="predicted"/>
<dbReference type="InterPro" id="IPR034660">
    <property type="entry name" value="DinB/YfiT-like"/>
</dbReference>
<accession>A0A3N4VKF4</accession>
<evidence type="ECO:0000313" key="3">
    <source>
        <dbReference type="Proteomes" id="UP000269708"/>
    </source>
</evidence>
<keyword evidence="3" id="KW-1185">Reference proteome</keyword>
<dbReference type="Pfam" id="PF12867">
    <property type="entry name" value="DinB_2"/>
    <property type="match status" value="1"/>
</dbReference>
<dbReference type="InterPro" id="IPR024775">
    <property type="entry name" value="DinB-like"/>
</dbReference>
<name>A0A3N4VKF4_9GAMM</name>
<feature type="domain" description="DinB-like" evidence="1">
    <location>
        <begin position="11"/>
        <end position="151"/>
    </location>
</feature>
<dbReference type="SUPFAM" id="SSF109854">
    <property type="entry name" value="DinB/YfiT-like putative metalloenzymes"/>
    <property type="match status" value="1"/>
</dbReference>
<dbReference type="Gene3D" id="1.20.120.450">
    <property type="entry name" value="dinb family like domain"/>
    <property type="match status" value="1"/>
</dbReference>
<protein>
    <submittedName>
        <fullName evidence="2">DinB family protein</fullName>
    </submittedName>
</protein>
<dbReference type="EMBL" id="RKQN01000002">
    <property type="protein sequence ID" value="RPE79741.1"/>
    <property type="molecule type" value="Genomic_DNA"/>
</dbReference>
<dbReference type="RefSeq" id="WP_242002969.1">
    <property type="nucleotide sequence ID" value="NZ_RKQN01000002.1"/>
</dbReference>
<evidence type="ECO:0000259" key="1">
    <source>
        <dbReference type="Pfam" id="PF12867"/>
    </source>
</evidence>